<keyword evidence="5" id="KW-0812">Transmembrane</keyword>
<dbReference type="EMBL" id="JAHWZX010000006">
    <property type="protein sequence ID" value="MBW4330818.1"/>
    <property type="molecule type" value="Genomic_DNA"/>
</dbReference>
<evidence type="ECO:0000256" key="4">
    <source>
        <dbReference type="ARBA" id="ARBA00022452"/>
    </source>
</evidence>
<keyword evidence="12" id="KW-1185">Reference proteome</keyword>
<keyword evidence="7" id="KW-0998">Cell outer membrane</keyword>
<dbReference type="InterPro" id="IPR051906">
    <property type="entry name" value="TolC-like"/>
</dbReference>
<feature type="coiled-coil region" evidence="8">
    <location>
        <begin position="181"/>
        <end position="208"/>
    </location>
</feature>
<evidence type="ECO:0000313" key="11">
    <source>
        <dbReference type="EMBL" id="MBW4330818.1"/>
    </source>
</evidence>
<evidence type="ECO:0000256" key="3">
    <source>
        <dbReference type="ARBA" id="ARBA00022448"/>
    </source>
</evidence>
<evidence type="ECO:0000256" key="6">
    <source>
        <dbReference type="ARBA" id="ARBA00023136"/>
    </source>
</evidence>
<evidence type="ECO:0000256" key="2">
    <source>
        <dbReference type="ARBA" id="ARBA00007613"/>
    </source>
</evidence>
<organism evidence="11 12">
    <name type="scientific">Stakelama flava</name>
    <dbReference type="NCBI Taxonomy" id="2860338"/>
    <lineage>
        <taxon>Bacteria</taxon>
        <taxon>Pseudomonadati</taxon>
        <taxon>Pseudomonadota</taxon>
        <taxon>Alphaproteobacteria</taxon>
        <taxon>Sphingomonadales</taxon>
        <taxon>Sphingomonadaceae</taxon>
        <taxon>Stakelama</taxon>
    </lineage>
</organism>
<feature type="compositionally biased region" description="Polar residues" evidence="9">
    <location>
        <begin position="467"/>
        <end position="480"/>
    </location>
</feature>
<evidence type="ECO:0000313" key="12">
    <source>
        <dbReference type="Proteomes" id="UP001197214"/>
    </source>
</evidence>
<dbReference type="Pfam" id="PF02321">
    <property type="entry name" value="OEP"/>
    <property type="match status" value="2"/>
</dbReference>
<proteinExistence type="inferred from homology"/>
<dbReference type="PANTHER" id="PTHR30026:SF22">
    <property type="entry name" value="OUTER MEMBRANE EFFLUX PROTEIN"/>
    <property type="match status" value="1"/>
</dbReference>
<dbReference type="PANTHER" id="PTHR30026">
    <property type="entry name" value="OUTER MEMBRANE PROTEIN TOLC"/>
    <property type="match status" value="1"/>
</dbReference>
<comment type="similarity">
    <text evidence="2">Belongs to the outer membrane factor (OMF) (TC 1.B.17) family.</text>
</comment>
<evidence type="ECO:0000256" key="8">
    <source>
        <dbReference type="SAM" id="Coils"/>
    </source>
</evidence>
<evidence type="ECO:0000256" key="1">
    <source>
        <dbReference type="ARBA" id="ARBA00004442"/>
    </source>
</evidence>
<evidence type="ECO:0000256" key="5">
    <source>
        <dbReference type="ARBA" id="ARBA00022692"/>
    </source>
</evidence>
<feature type="signal peptide" evidence="10">
    <location>
        <begin position="1"/>
        <end position="25"/>
    </location>
</feature>
<dbReference type="InterPro" id="IPR003423">
    <property type="entry name" value="OMP_efflux"/>
</dbReference>
<keyword evidence="10" id="KW-0732">Signal</keyword>
<keyword evidence="3" id="KW-0813">Transport</keyword>
<evidence type="ECO:0000256" key="10">
    <source>
        <dbReference type="SAM" id="SignalP"/>
    </source>
</evidence>
<feature type="region of interest" description="Disordered" evidence="9">
    <location>
        <begin position="461"/>
        <end position="498"/>
    </location>
</feature>
<keyword evidence="6" id="KW-0472">Membrane</keyword>
<gene>
    <name evidence="11" type="ORF">KY084_08000</name>
</gene>
<protein>
    <submittedName>
        <fullName evidence="11">TolC family outer membrane protein</fullName>
    </submittedName>
</protein>
<evidence type="ECO:0000256" key="7">
    <source>
        <dbReference type="ARBA" id="ARBA00023237"/>
    </source>
</evidence>
<comment type="subcellular location">
    <subcellularLocation>
        <location evidence="1">Cell outer membrane</location>
    </subcellularLocation>
</comment>
<dbReference type="InterPro" id="IPR010130">
    <property type="entry name" value="T1SS_OMP_TolC"/>
</dbReference>
<reference evidence="11 12" key="1">
    <citation type="submission" date="2021-07" db="EMBL/GenBank/DDBJ databases">
        <title>Stakelama flava sp. nov., a novel endophytic bacterium isolated from branch of Kandelia candel.</title>
        <authorList>
            <person name="Tuo L."/>
        </authorList>
    </citation>
    <scope>NUCLEOTIDE SEQUENCE [LARGE SCALE GENOMIC DNA]</scope>
    <source>
        <strain evidence="11 12">CBK3Z-3</strain>
    </source>
</reference>
<accession>A0ABS6XKT8</accession>
<feature type="chain" id="PRO_5047213135" evidence="10">
    <location>
        <begin position="26"/>
        <end position="498"/>
    </location>
</feature>
<sequence>MPGGHFHRWAAGVSLAMLVASPVRADTLREALMQAYQTNPTITGARAQLRATDENVPIARANGIPSLDATGGYSESLKSATNSYLTAPRQATAGLQLTVPVFQGGAVKNNVRAAETRVEAGRAGLRSTESDLFTRVVAAYMDVILNTAVVRLNEQNVHVLQVNLDATNDRFQVGDLTRTDVAQSQARLAQARGQLRDAQAQLISSRETYISVVGTPPDNLQSPPDLPNLPGSTENAVDIALRENPQLEQARQALKAAGYDVNVAEAGKLPKLSVILGGQYYNYLGSLPPLAVAEGVDNGGNSATAGVQLTLPIFQGGRPAAQVRQAKALRGQAIEQATAAERQVVQDVRSAYASWQSAQYLIRSSRSAVDANRLSLEGVRAENSVGTRTILDILNAEQELLNAQVQLVTAQRNAYVAGFALLSAMGRAEANDLGLDGGGLYDPTLHYKDVRGSVWDWREGDDAEPVATSTTDTPAQTSNVAPLGEDETLDLGVGDAGE</sequence>
<comment type="caution">
    <text evidence="11">The sequence shown here is derived from an EMBL/GenBank/DDBJ whole genome shotgun (WGS) entry which is preliminary data.</text>
</comment>
<evidence type="ECO:0000256" key="9">
    <source>
        <dbReference type="SAM" id="MobiDB-lite"/>
    </source>
</evidence>
<dbReference type="NCBIfam" id="TIGR01844">
    <property type="entry name" value="type_I_sec_TolC"/>
    <property type="match status" value="1"/>
</dbReference>
<keyword evidence="4" id="KW-1134">Transmembrane beta strand</keyword>
<name>A0ABS6XKT8_9SPHN</name>
<keyword evidence="8" id="KW-0175">Coiled coil</keyword>
<dbReference type="Proteomes" id="UP001197214">
    <property type="component" value="Unassembled WGS sequence"/>
</dbReference>